<accession>A0A7X0RR13</accession>
<dbReference type="AlphaFoldDB" id="A0A7X0RR13"/>
<organism evidence="1 2">
    <name type="scientific">Cohnella nanjingensis</name>
    <dbReference type="NCBI Taxonomy" id="1387779"/>
    <lineage>
        <taxon>Bacteria</taxon>
        <taxon>Bacillati</taxon>
        <taxon>Bacillota</taxon>
        <taxon>Bacilli</taxon>
        <taxon>Bacillales</taxon>
        <taxon>Paenibacillaceae</taxon>
        <taxon>Cohnella</taxon>
    </lineage>
</organism>
<dbReference type="EMBL" id="JACJVP010000025">
    <property type="protein sequence ID" value="MBB6672117.1"/>
    <property type="molecule type" value="Genomic_DNA"/>
</dbReference>
<sequence>MRKAAMVEGRRKAAMPLGMRTVAMPGGMRTAAIACCAALMLIMTGCGAFYQPIEKDTVMVRKINKQQPNPPAAYEGILSAEAVKTLSVSAMAKYLDLHAKKEELSFEVLSVDAPSINQALANLNGLQGDARTKMSGGPEAEPLMKSPVYFVTISYKDHVAERITAILQAETGEVLGIAVNDYRASVVQEPSKPSKTQIKQIADDYLRQIGHDVSNLEMDDVYASYGMISAFYYRAKGSKRIVVNLLVDMRSQKVISYMKDEMVGLQFYNPYMK</sequence>
<dbReference type="RefSeq" id="WP_185143600.1">
    <property type="nucleotide sequence ID" value="NZ_JACJVP010000025.1"/>
</dbReference>
<dbReference type="Proteomes" id="UP000547209">
    <property type="component" value="Unassembled WGS sequence"/>
</dbReference>
<gene>
    <name evidence="1" type="ORF">H7C19_15665</name>
</gene>
<protein>
    <submittedName>
        <fullName evidence="1">Uncharacterized protein</fullName>
    </submittedName>
</protein>
<name>A0A7X0RR13_9BACL</name>
<keyword evidence="2" id="KW-1185">Reference proteome</keyword>
<proteinExistence type="predicted"/>
<comment type="caution">
    <text evidence="1">The sequence shown here is derived from an EMBL/GenBank/DDBJ whole genome shotgun (WGS) entry which is preliminary data.</text>
</comment>
<evidence type="ECO:0000313" key="2">
    <source>
        <dbReference type="Proteomes" id="UP000547209"/>
    </source>
</evidence>
<evidence type="ECO:0000313" key="1">
    <source>
        <dbReference type="EMBL" id="MBB6672117.1"/>
    </source>
</evidence>
<reference evidence="1 2" key="1">
    <citation type="submission" date="2020-08" db="EMBL/GenBank/DDBJ databases">
        <title>Cohnella phylogeny.</title>
        <authorList>
            <person name="Dunlap C."/>
        </authorList>
    </citation>
    <scope>NUCLEOTIDE SEQUENCE [LARGE SCALE GENOMIC DNA]</scope>
    <source>
        <strain evidence="1 2">DSM 28246</strain>
    </source>
</reference>